<evidence type="ECO:0000313" key="2">
    <source>
        <dbReference type="Proteomes" id="UP001295444"/>
    </source>
</evidence>
<gene>
    <name evidence="1" type="ORF">PECUL_23A050953</name>
</gene>
<accession>A0AAD1W8S1</accession>
<keyword evidence="2" id="KW-1185">Reference proteome</keyword>
<dbReference type="AlphaFoldDB" id="A0AAD1W8S1"/>
<name>A0AAD1W8S1_PELCU</name>
<organism evidence="1 2">
    <name type="scientific">Pelobates cultripes</name>
    <name type="common">Western spadefoot toad</name>
    <dbReference type="NCBI Taxonomy" id="61616"/>
    <lineage>
        <taxon>Eukaryota</taxon>
        <taxon>Metazoa</taxon>
        <taxon>Chordata</taxon>
        <taxon>Craniata</taxon>
        <taxon>Vertebrata</taxon>
        <taxon>Euteleostomi</taxon>
        <taxon>Amphibia</taxon>
        <taxon>Batrachia</taxon>
        <taxon>Anura</taxon>
        <taxon>Pelobatoidea</taxon>
        <taxon>Pelobatidae</taxon>
        <taxon>Pelobates</taxon>
    </lineage>
</organism>
<proteinExistence type="predicted"/>
<evidence type="ECO:0000313" key="1">
    <source>
        <dbReference type="EMBL" id="CAH2293343.1"/>
    </source>
</evidence>
<dbReference type="Proteomes" id="UP001295444">
    <property type="component" value="Chromosome 05"/>
</dbReference>
<dbReference type="EMBL" id="OW240916">
    <property type="protein sequence ID" value="CAH2293343.1"/>
    <property type="molecule type" value="Genomic_DNA"/>
</dbReference>
<protein>
    <submittedName>
        <fullName evidence="1">Uncharacterized protein</fullName>
    </submittedName>
</protein>
<sequence length="62" mass="7078">MADDNGAKKHGDKESARAWEAAFTQRFRAIYKKSWKTLYMREKRPALSAPDAQLTGRVPIPD</sequence>
<feature type="non-terminal residue" evidence="1">
    <location>
        <position position="62"/>
    </location>
</feature>
<reference evidence="1" key="1">
    <citation type="submission" date="2022-03" db="EMBL/GenBank/DDBJ databases">
        <authorList>
            <person name="Alioto T."/>
            <person name="Alioto T."/>
            <person name="Gomez Garrido J."/>
        </authorList>
    </citation>
    <scope>NUCLEOTIDE SEQUENCE</scope>
</reference>